<keyword evidence="1" id="KW-0472">Membrane</keyword>
<dbReference type="RefSeq" id="WP_117522310.1">
    <property type="nucleotide sequence ID" value="NZ_AP031484.1"/>
</dbReference>
<evidence type="ECO:0000256" key="1">
    <source>
        <dbReference type="SAM" id="Phobius"/>
    </source>
</evidence>
<feature type="transmembrane region" description="Helical" evidence="1">
    <location>
        <begin position="214"/>
        <end position="232"/>
    </location>
</feature>
<dbReference type="AlphaFoldDB" id="A0A3E2TFG7"/>
<keyword evidence="1" id="KW-0812">Transmembrane</keyword>
<feature type="transmembrane region" description="Helical" evidence="1">
    <location>
        <begin position="15"/>
        <end position="33"/>
    </location>
</feature>
<accession>A0A3E2TFG7</accession>
<dbReference type="EMBL" id="QVEU01000011">
    <property type="protein sequence ID" value="RGB74416.1"/>
    <property type="molecule type" value="Genomic_DNA"/>
</dbReference>
<proteinExistence type="predicted"/>
<keyword evidence="1" id="KW-1133">Transmembrane helix</keyword>
<feature type="transmembrane region" description="Helical" evidence="1">
    <location>
        <begin position="97"/>
        <end position="116"/>
    </location>
</feature>
<organism evidence="2 3">
    <name type="scientific">Anaerococcus nagyae</name>
    <dbReference type="NCBI Taxonomy" id="1755241"/>
    <lineage>
        <taxon>Bacteria</taxon>
        <taxon>Bacillati</taxon>
        <taxon>Bacillota</taxon>
        <taxon>Tissierellia</taxon>
        <taxon>Tissierellales</taxon>
        <taxon>Peptoniphilaceae</taxon>
        <taxon>Anaerococcus</taxon>
    </lineage>
</organism>
<evidence type="ECO:0000313" key="2">
    <source>
        <dbReference type="EMBL" id="RGB74416.1"/>
    </source>
</evidence>
<reference evidence="2 3" key="1">
    <citation type="submission" date="2018-08" db="EMBL/GenBank/DDBJ databases">
        <title>A genome reference for cultivated species of the human gut microbiota.</title>
        <authorList>
            <person name="Zou Y."/>
            <person name="Xue W."/>
            <person name="Luo G."/>
        </authorList>
    </citation>
    <scope>NUCLEOTIDE SEQUENCE [LARGE SCALE GENOMIC DNA]</scope>
    <source>
        <strain evidence="2 3">OF01-3</strain>
    </source>
</reference>
<feature type="transmembrane region" description="Helical" evidence="1">
    <location>
        <begin position="45"/>
        <end position="64"/>
    </location>
</feature>
<feature type="transmembrane region" description="Helical" evidence="1">
    <location>
        <begin position="156"/>
        <end position="182"/>
    </location>
</feature>
<dbReference type="Proteomes" id="UP000261011">
    <property type="component" value="Unassembled WGS sequence"/>
</dbReference>
<keyword evidence="3" id="KW-1185">Reference proteome</keyword>
<name>A0A3E2TFG7_9FIRM</name>
<sequence>MNNLLKYNLKSNKNVIGKIVIIQFIFILLGAMGRSIIANNGSAKTVLLLGLFIFLIFNMFYLIYSVQRDYYRNSVILTYSLPLNPAKILIAKLIEIGLVYLLNLLFFFIFFKIINFKLNSSISYYFLLGLIWDLIFTSIISLIIQIKRFDLEVMFYFYIIGLFVLILLFGYIICKYFSLVIVNGSLQKANPMNYAFIYPFASGKYGLYKNITPILYYILVLILVIFVNKLNLRDNIDL</sequence>
<gene>
    <name evidence="2" type="ORF">DXA39_08610</name>
</gene>
<protein>
    <submittedName>
        <fullName evidence="2">Uncharacterized protein</fullName>
    </submittedName>
</protein>
<dbReference type="OrthoDB" id="9816138at2"/>
<evidence type="ECO:0000313" key="3">
    <source>
        <dbReference type="Proteomes" id="UP000261011"/>
    </source>
</evidence>
<comment type="caution">
    <text evidence="2">The sequence shown here is derived from an EMBL/GenBank/DDBJ whole genome shotgun (WGS) entry which is preliminary data.</text>
</comment>
<feature type="transmembrane region" description="Helical" evidence="1">
    <location>
        <begin position="122"/>
        <end position="144"/>
    </location>
</feature>